<evidence type="ECO:0000313" key="3">
    <source>
        <dbReference type="Proteomes" id="UP000324143"/>
    </source>
</evidence>
<keyword evidence="3" id="KW-1185">Reference proteome</keyword>
<dbReference type="Pfam" id="PF04015">
    <property type="entry name" value="DUF362"/>
    <property type="match status" value="1"/>
</dbReference>
<evidence type="ECO:0000313" key="2">
    <source>
        <dbReference type="EMBL" id="TYB31751.1"/>
    </source>
</evidence>
<dbReference type="EMBL" id="VSIX01000029">
    <property type="protein sequence ID" value="TYB31751.1"/>
    <property type="molecule type" value="Genomic_DNA"/>
</dbReference>
<organism evidence="2 3">
    <name type="scientific">Candidatus Mcinerneyibacterium aminivorans</name>
    <dbReference type="NCBI Taxonomy" id="2703815"/>
    <lineage>
        <taxon>Bacteria</taxon>
        <taxon>Candidatus Macinerneyibacteriota</taxon>
        <taxon>Candidatus Mcinerneyibacteria</taxon>
        <taxon>Candidatus Mcinerneyibacteriales</taxon>
        <taxon>Candidatus Mcinerneyibacteriaceae</taxon>
        <taxon>Candidatus Mcinerneyibacterium</taxon>
    </lineage>
</organism>
<dbReference type="InterPro" id="IPR007160">
    <property type="entry name" value="DUF362"/>
</dbReference>
<protein>
    <submittedName>
        <fullName evidence="2">DUF362 domain-containing protein</fullName>
    </submittedName>
</protein>
<sequence>MDRRDFIKKSLKIIGASSIGYLVSGTPLILGQNSNNYELVAVQGGSPDVMFKKGIPYLGGLKKFIKKGDSVAIKVNASWNSSPDDGGNTNPTLVKTVLQACLDLGAKEVNIFDHTIYNADTTYRVSGIKNAVSGTKAKIVPASSPKYFNKVKIANTKILNTAEVHELVLSADKLINIPVLKTHGSTKMTSAMKNFMGIVWDRSFYHRNGLHRCIAEIFNYRKPDLNIVDAYNVMVRGGPSGYYNSKVVTKKMQLISTDILAVDVAASQILGFKPEEIKYLNDGKDLNLGKFNLDELTLKKIYI</sequence>
<accession>A0A5D0MJN9</accession>
<comment type="caution">
    <text evidence="2">The sequence shown here is derived from an EMBL/GenBank/DDBJ whole genome shotgun (WGS) entry which is preliminary data.</text>
</comment>
<dbReference type="AlphaFoldDB" id="A0A5D0MJN9"/>
<dbReference type="Proteomes" id="UP000324143">
    <property type="component" value="Unassembled WGS sequence"/>
</dbReference>
<feature type="domain" description="DUF362" evidence="1">
    <location>
        <begin position="71"/>
        <end position="267"/>
    </location>
</feature>
<gene>
    <name evidence="2" type="ORF">FXF47_02455</name>
</gene>
<evidence type="ECO:0000259" key="1">
    <source>
        <dbReference type="Pfam" id="PF04015"/>
    </source>
</evidence>
<name>A0A5D0MJN9_9BACT</name>
<reference evidence="2" key="1">
    <citation type="submission" date="2019-08" db="EMBL/GenBank/DDBJ databases">
        <title>Genomic characterization of a novel candidate phylum (ARYD3) from a high temperature, high salinity tertiary oil reservoir in north central Oklahoma, USA.</title>
        <authorList>
            <person name="Youssef N.H."/>
            <person name="Yadav A."/>
            <person name="Elshahed M.S."/>
        </authorList>
    </citation>
    <scope>NUCLEOTIDE SEQUENCE [LARGE SCALE GENOMIC DNA]</scope>
    <source>
        <strain evidence="2">ARYD3</strain>
    </source>
</reference>
<proteinExistence type="predicted"/>